<protein>
    <submittedName>
        <fullName evidence="4">Carbohydrate kinase</fullName>
    </submittedName>
</protein>
<comment type="caution">
    <text evidence="4">The sequence shown here is derived from an EMBL/GenBank/DDBJ whole genome shotgun (WGS) entry which is preliminary data.</text>
</comment>
<gene>
    <name evidence="4" type="ORF">EV03_1314</name>
</gene>
<dbReference type="AlphaFoldDB" id="A0A0A2C490"/>
<dbReference type="PANTHER" id="PTHR10196:SF80">
    <property type="entry name" value="D-RIBULOSE KINASE"/>
    <property type="match status" value="1"/>
</dbReference>
<sequence length="411" mass="44783">MLNNFLVLGIDLGTSGVRIAIINAKKKILFTSSTKYSKGLEISGDWINSLKTLIQEIPKDLKEKLVSCSVAGTSGTLLACNRDGDPLGKALPYFLPFSEYLYEIENLFTKECAGSSVSGSVGRALKLLALYGNEIILRHQADWISGWLINNWEYGEEGNNIRMGWEISNSSWPENFQNLKWLKCLPKIIPSGQTMGNICSKKANELNLPKNLQVIAGTTDSNAGVLATFPNKNDGITILGSTIVIKKFANKPLEGKGISNHKLLGNWLSGGASNTGAAILLDFFNLEYIEELSKQINPNKSSGLNLLPLSSQGERFPIDDPNLQPKLDPRPVSDSLYLHALFEGLAKIEAKGWKKLNELGADLPRQIITIGGGAKNITWKKIREREIGIPIKICNTPPAAGVASIALQGLL</sequence>
<evidence type="ECO:0000313" key="5">
    <source>
        <dbReference type="Proteomes" id="UP000030392"/>
    </source>
</evidence>
<dbReference type="EMBL" id="JNAX01000012">
    <property type="protein sequence ID" value="KGG20352.1"/>
    <property type="molecule type" value="Genomic_DNA"/>
</dbReference>
<dbReference type="GO" id="GO:0005829">
    <property type="term" value="C:cytosol"/>
    <property type="evidence" value="ECO:0007669"/>
    <property type="project" value="TreeGrafter"/>
</dbReference>
<evidence type="ECO:0000313" key="4">
    <source>
        <dbReference type="EMBL" id="KGG20352.1"/>
    </source>
</evidence>
<keyword evidence="3 4" id="KW-0418">Kinase</keyword>
<dbReference type="GO" id="GO:0004856">
    <property type="term" value="F:D-xylulokinase activity"/>
    <property type="evidence" value="ECO:0007669"/>
    <property type="project" value="TreeGrafter"/>
</dbReference>
<evidence type="ECO:0000256" key="3">
    <source>
        <dbReference type="ARBA" id="ARBA00022777"/>
    </source>
</evidence>
<evidence type="ECO:0000256" key="1">
    <source>
        <dbReference type="ARBA" id="ARBA00009156"/>
    </source>
</evidence>
<accession>A0A0A2C490</accession>
<dbReference type="Gene3D" id="3.30.420.40">
    <property type="match status" value="3"/>
</dbReference>
<evidence type="ECO:0000256" key="2">
    <source>
        <dbReference type="ARBA" id="ARBA00022679"/>
    </source>
</evidence>
<reference evidence="5" key="1">
    <citation type="journal article" date="2014" name="Sci. Data">
        <title>Genomes of diverse isolates of the marine cyanobacterium Prochlorococcus.</title>
        <authorList>
            <person name="Biller S."/>
            <person name="Berube P."/>
            <person name="Thompson J."/>
            <person name="Kelly L."/>
            <person name="Roggensack S."/>
            <person name="Awad L."/>
            <person name="Roache-Johnson K."/>
            <person name="Ding H."/>
            <person name="Giovannoni S.J."/>
            <person name="Moore L.R."/>
            <person name="Chisholm S.W."/>
        </authorList>
    </citation>
    <scope>NUCLEOTIDE SEQUENCE [LARGE SCALE GENOMIC DNA]</scope>
    <source>
        <strain evidence="5">PAC1</strain>
    </source>
</reference>
<dbReference type="Proteomes" id="UP000030392">
    <property type="component" value="Unassembled WGS sequence"/>
</dbReference>
<keyword evidence="2" id="KW-0808">Transferase</keyword>
<dbReference type="GO" id="GO:0005997">
    <property type="term" value="P:xylulose metabolic process"/>
    <property type="evidence" value="ECO:0007669"/>
    <property type="project" value="TreeGrafter"/>
</dbReference>
<dbReference type="RefSeq" id="WP_036906310.1">
    <property type="nucleotide sequence ID" value="NZ_CP138967.1"/>
</dbReference>
<dbReference type="InterPro" id="IPR043129">
    <property type="entry name" value="ATPase_NBD"/>
</dbReference>
<dbReference type="SUPFAM" id="SSF53067">
    <property type="entry name" value="Actin-like ATPase domain"/>
    <property type="match status" value="2"/>
</dbReference>
<dbReference type="CDD" id="cd07783">
    <property type="entry name" value="ASKHA_NBD_FGGY_SePSK_AtXK1-like"/>
    <property type="match status" value="1"/>
</dbReference>
<dbReference type="GO" id="GO:0019150">
    <property type="term" value="F:D-ribulokinase activity"/>
    <property type="evidence" value="ECO:0007669"/>
    <property type="project" value="TreeGrafter"/>
</dbReference>
<name>A0A0A2C490_PROMR</name>
<comment type="similarity">
    <text evidence="1">Belongs to the FGGY kinase family.</text>
</comment>
<dbReference type="PANTHER" id="PTHR10196">
    <property type="entry name" value="SUGAR KINASE"/>
    <property type="match status" value="1"/>
</dbReference>
<organism evidence="4 5">
    <name type="scientific">Prochlorococcus marinus str. PAC1</name>
    <dbReference type="NCBI Taxonomy" id="59924"/>
    <lineage>
        <taxon>Bacteria</taxon>
        <taxon>Bacillati</taxon>
        <taxon>Cyanobacteriota</taxon>
        <taxon>Cyanophyceae</taxon>
        <taxon>Synechococcales</taxon>
        <taxon>Prochlorococcaceae</taxon>
        <taxon>Prochlorococcus</taxon>
    </lineage>
</organism>
<proteinExistence type="inferred from homology"/>